<dbReference type="Proteomes" id="UP001168146">
    <property type="component" value="Unassembled WGS sequence"/>
</dbReference>
<accession>A0AAN6FH19</accession>
<evidence type="ECO:0000313" key="3">
    <source>
        <dbReference type="EMBL" id="KAK1010993.1"/>
    </source>
</evidence>
<reference evidence="2" key="1">
    <citation type="submission" date="2021-12" db="EMBL/GenBank/DDBJ databases">
        <title>Black yeast isolated from Biological Soil Crust.</title>
        <authorList>
            <person name="Kurbessoian T."/>
        </authorList>
    </citation>
    <scope>NUCLEOTIDE SEQUENCE</scope>
    <source>
        <strain evidence="2">CCFEE 5208</strain>
    </source>
</reference>
<evidence type="ECO:0000313" key="5">
    <source>
        <dbReference type="Proteomes" id="UP001175353"/>
    </source>
</evidence>
<evidence type="ECO:0000256" key="1">
    <source>
        <dbReference type="SAM" id="MobiDB-lite"/>
    </source>
</evidence>
<reference evidence="3" key="2">
    <citation type="submission" date="2023-06" db="EMBL/GenBank/DDBJ databases">
        <title>Black Yeasts Isolated from many extreme environments.</title>
        <authorList>
            <person name="Coleine C."/>
            <person name="Stajich J.E."/>
            <person name="Selbmann L."/>
        </authorList>
    </citation>
    <scope>NUCLEOTIDE SEQUENCE</scope>
    <source>
        <strain evidence="3">CCFEE 5200</strain>
    </source>
</reference>
<gene>
    <name evidence="2" type="ORF">LTR82_010659</name>
    <name evidence="3" type="ORF">LTR91_002277</name>
</gene>
<dbReference type="EMBL" id="JAUJLE010000010">
    <property type="protein sequence ID" value="KAK1010993.1"/>
    <property type="molecule type" value="Genomic_DNA"/>
</dbReference>
<feature type="compositionally biased region" description="Basic and acidic residues" evidence="1">
    <location>
        <begin position="47"/>
        <end position="63"/>
    </location>
</feature>
<proteinExistence type="predicted"/>
<evidence type="ECO:0000313" key="4">
    <source>
        <dbReference type="Proteomes" id="UP001168146"/>
    </source>
</evidence>
<name>A0AAN6FH19_9PEZI</name>
<dbReference type="EMBL" id="JASUXU010000037">
    <property type="protein sequence ID" value="KAK0318271.1"/>
    <property type="molecule type" value="Genomic_DNA"/>
</dbReference>
<keyword evidence="5" id="KW-1185">Reference proteome</keyword>
<feature type="region of interest" description="Disordered" evidence="1">
    <location>
        <begin position="35"/>
        <end position="65"/>
    </location>
</feature>
<sequence length="93" mass="10747">MSHTYDEVRSLADYQVEDQNKYEMKKAGELFVDKGNTRSLTSDELDENTRKLNKTADNRDKPKPQYTAGLTHEEMHRSFVIASGWKTAWGFST</sequence>
<organism evidence="2 4">
    <name type="scientific">Friedmanniomyces endolithicus</name>
    <dbReference type="NCBI Taxonomy" id="329885"/>
    <lineage>
        <taxon>Eukaryota</taxon>
        <taxon>Fungi</taxon>
        <taxon>Dikarya</taxon>
        <taxon>Ascomycota</taxon>
        <taxon>Pezizomycotina</taxon>
        <taxon>Dothideomycetes</taxon>
        <taxon>Dothideomycetidae</taxon>
        <taxon>Mycosphaerellales</taxon>
        <taxon>Teratosphaeriaceae</taxon>
        <taxon>Friedmanniomyces</taxon>
    </lineage>
</organism>
<protein>
    <submittedName>
        <fullName evidence="2">Uncharacterized protein</fullName>
    </submittedName>
</protein>
<dbReference type="Proteomes" id="UP001175353">
    <property type="component" value="Unassembled WGS sequence"/>
</dbReference>
<dbReference type="AlphaFoldDB" id="A0AAN6FH19"/>
<comment type="caution">
    <text evidence="2">The sequence shown here is derived from an EMBL/GenBank/DDBJ whole genome shotgun (WGS) entry which is preliminary data.</text>
</comment>
<evidence type="ECO:0000313" key="2">
    <source>
        <dbReference type="EMBL" id="KAK0318271.1"/>
    </source>
</evidence>